<dbReference type="AlphaFoldDB" id="A0A2S6MTT0"/>
<dbReference type="EMBL" id="NHRY01000277">
    <property type="protein sequence ID" value="PPQ25770.1"/>
    <property type="molecule type" value="Genomic_DNA"/>
</dbReference>
<feature type="compositionally biased region" description="Pro residues" evidence="1">
    <location>
        <begin position="29"/>
        <end position="56"/>
    </location>
</feature>
<dbReference type="PROSITE" id="PS51257">
    <property type="entry name" value="PROKAR_LIPOPROTEIN"/>
    <property type="match status" value="1"/>
</dbReference>
<keyword evidence="3" id="KW-1185">Reference proteome</keyword>
<protein>
    <recommendedName>
        <fullName evidence="4">Lipoprotein</fullName>
    </recommendedName>
</protein>
<reference evidence="2 3" key="1">
    <citation type="journal article" date="2018" name="Arch. Microbiol.">
        <title>New insights into the metabolic potential of the phototrophic purple bacterium Rhodopila globiformis DSM 161(T) from its draft genome sequence and evidence for a vanadium-dependent nitrogenase.</title>
        <authorList>
            <person name="Imhoff J.F."/>
            <person name="Rahn T."/>
            <person name="Kunzel S."/>
            <person name="Neulinger S.C."/>
        </authorList>
    </citation>
    <scope>NUCLEOTIDE SEQUENCE [LARGE SCALE GENOMIC DNA]</scope>
    <source>
        <strain evidence="2 3">DSM 161</strain>
    </source>
</reference>
<organism evidence="2 3">
    <name type="scientific">Rhodopila globiformis</name>
    <name type="common">Rhodopseudomonas globiformis</name>
    <dbReference type="NCBI Taxonomy" id="1071"/>
    <lineage>
        <taxon>Bacteria</taxon>
        <taxon>Pseudomonadati</taxon>
        <taxon>Pseudomonadota</taxon>
        <taxon>Alphaproteobacteria</taxon>
        <taxon>Acetobacterales</taxon>
        <taxon>Acetobacteraceae</taxon>
        <taxon>Rhodopila</taxon>
    </lineage>
</organism>
<evidence type="ECO:0008006" key="4">
    <source>
        <dbReference type="Google" id="ProtNLM"/>
    </source>
</evidence>
<accession>A0A2S6MTT0</accession>
<evidence type="ECO:0000313" key="2">
    <source>
        <dbReference type="EMBL" id="PPQ25770.1"/>
    </source>
</evidence>
<feature type="region of interest" description="Disordered" evidence="1">
    <location>
        <begin position="23"/>
        <end position="62"/>
    </location>
</feature>
<sequence>MRLAGTGLMAVALLGLTGCVVVDYHRHPPPPPPPGYDRGQPPPPPPQGYDYRPPPGYDSGYH</sequence>
<dbReference type="RefSeq" id="WP_104523377.1">
    <property type="nucleotide sequence ID" value="NZ_NHRY01000277.1"/>
</dbReference>
<name>A0A2S6MTT0_RHOGL</name>
<evidence type="ECO:0000256" key="1">
    <source>
        <dbReference type="SAM" id="MobiDB-lite"/>
    </source>
</evidence>
<proteinExistence type="predicted"/>
<comment type="caution">
    <text evidence="2">The sequence shown here is derived from an EMBL/GenBank/DDBJ whole genome shotgun (WGS) entry which is preliminary data.</text>
</comment>
<gene>
    <name evidence="2" type="ORF">CCS01_31865</name>
</gene>
<evidence type="ECO:0000313" key="3">
    <source>
        <dbReference type="Proteomes" id="UP000239724"/>
    </source>
</evidence>
<dbReference type="Proteomes" id="UP000239724">
    <property type="component" value="Unassembled WGS sequence"/>
</dbReference>